<dbReference type="Pfam" id="PF00129">
    <property type="entry name" value="MHC_I"/>
    <property type="match status" value="1"/>
</dbReference>
<sequence>PHFSLPLRVRFLKKPITGRTGSHRSPPPGSHSLRYFYTGVSRPGRGEPRFISVGYVDDTQFVRFDSDAPNPRGEPRAPWVGAGGAGVLGSGGRGTSRPPHSFTERT</sequence>
<evidence type="ECO:0000256" key="3">
    <source>
        <dbReference type="ARBA" id="ARBA00022859"/>
    </source>
</evidence>
<dbReference type="GeneTree" id="ENSGT01120000271826"/>
<keyword evidence="3" id="KW-0391">Immunity</keyword>
<evidence type="ECO:0000313" key="9">
    <source>
        <dbReference type="Proteomes" id="UP000694554"/>
    </source>
</evidence>
<reference evidence="8" key="2">
    <citation type="submission" date="2025-08" db="UniProtKB">
        <authorList>
            <consortium name="Ensembl"/>
        </authorList>
    </citation>
    <scope>IDENTIFICATION</scope>
</reference>
<feature type="region of interest" description="Disordered" evidence="6">
    <location>
        <begin position="14"/>
        <end position="33"/>
    </location>
</feature>
<dbReference type="GO" id="GO:0002486">
    <property type="term" value="P:antigen processing and presentation of endogenous peptide antigen via MHC class I via ER pathway, TAP-independent"/>
    <property type="evidence" value="ECO:0007669"/>
    <property type="project" value="TreeGrafter"/>
</dbReference>
<evidence type="ECO:0000256" key="4">
    <source>
        <dbReference type="ARBA" id="ARBA00023136"/>
    </source>
</evidence>
<dbReference type="InterPro" id="IPR037055">
    <property type="entry name" value="MHC_I-like_Ag-recog_sf"/>
</dbReference>
<evidence type="ECO:0000259" key="7">
    <source>
        <dbReference type="Pfam" id="PF00129"/>
    </source>
</evidence>
<dbReference type="GO" id="GO:0005615">
    <property type="term" value="C:extracellular space"/>
    <property type="evidence" value="ECO:0007669"/>
    <property type="project" value="TreeGrafter"/>
</dbReference>
<organism evidence="8 9">
    <name type="scientific">Phocoena sinus</name>
    <name type="common">Vaquita</name>
    <dbReference type="NCBI Taxonomy" id="42100"/>
    <lineage>
        <taxon>Eukaryota</taxon>
        <taxon>Metazoa</taxon>
        <taxon>Chordata</taxon>
        <taxon>Craniata</taxon>
        <taxon>Vertebrata</taxon>
        <taxon>Euteleostomi</taxon>
        <taxon>Mammalia</taxon>
        <taxon>Eutheria</taxon>
        <taxon>Laurasiatheria</taxon>
        <taxon>Artiodactyla</taxon>
        <taxon>Whippomorpha</taxon>
        <taxon>Cetacea</taxon>
        <taxon>Odontoceti</taxon>
        <taxon>Phocoenidae</taxon>
        <taxon>Phocoena</taxon>
    </lineage>
</organism>
<feature type="domain" description="MHC class I-like antigen recognition-like" evidence="7">
    <location>
        <begin position="29"/>
        <end position="82"/>
    </location>
</feature>
<feature type="region of interest" description="Disordered" evidence="6">
    <location>
        <begin position="64"/>
        <end position="106"/>
    </location>
</feature>
<dbReference type="GO" id="GO:0009897">
    <property type="term" value="C:external side of plasma membrane"/>
    <property type="evidence" value="ECO:0007669"/>
    <property type="project" value="TreeGrafter"/>
</dbReference>
<accession>A0A8C9CIV3</accession>
<dbReference type="PANTHER" id="PTHR16675">
    <property type="entry name" value="MHC CLASS I-RELATED"/>
    <property type="match status" value="1"/>
</dbReference>
<dbReference type="GO" id="GO:0006955">
    <property type="term" value="P:immune response"/>
    <property type="evidence" value="ECO:0007669"/>
    <property type="project" value="TreeGrafter"/>
</dbReference>
<dbReference type="GO" id="GO:0098553">
    <property type="term" value="C:lumenal side of endoplasmic reticulum membrane"/>
    <property type="evidence" value="ECO:0007669"/>
    <property type="project" value="UniProtKB-ARBA"/>
</dbReference>
<dbReference type="GO" id="GO:0005102">
    <property type="term" value="F:signaling receptor binding"/>
    <property type="evidence" value="ECO:0007669"/>
    <property type="project" value="TreeGrafter"/>
</dbReference>
<dbReference type="GO" id="GO:0042612">
    <property type="term" value="C:MHC class I protein complex"/>
    <property type="evidence" value="ECO:0007669"/>
    <property type="project" value="UniProtKB-KW"/>
</dbReference>
<keyword evidence="4" id="KW-0472">Membrane</keyword>
<dbReference type="GO" id="GO:0002476">
    <property type="term" value="P:antigen processing and presentation of endogenous peptide antigen via MHC class Ib"/>
    <property type="evidence" value="ECO:0007669"/>
    <property type="project" value="TreeGrafter"/>
</dbReference>
<dbReference type="PANTHER" id="PTHR16675:SF251">
    <property type="entry name" value="HLA CLASS I HISTOCOMPATIBILITY ANTIGEN, C ALPHA CHAIN"/>
    <property type="match status" value="1"/>
</dbReference>
<dbReference type="GO" id="GO:0001916">
    <property type="term" value="P:positive regulation of T cell mediated cytotoxicity"/>
    <property type="evidence" value="ECO:0007669"/>
    <property type="project" value="TreeGrafter"/>
</dbReference>
<keyword evidence="5" id="KW-0325">Glycoprotein</keyword>
<feature type="compositionally biased region" description="Gly residues" evidence="6">
    <location>
        <begin position="81"/>
        <end position="94"/>
    </location>
</feature>
<proteinExistence type="predicted"/>
<dbReference type="AlphaFoldDB" id="A0A8C9CIV3"/>
<dbReference type="InterPro" id="IPR011161">
    <property type="entry name" value="MHC_I-like_Ag-recog"/>
</dbReference>
<comment type="subcellular location">
    <subcellularLocation>
        <location evidence="1">Membrane</location>
        <topology evidence="1">Single-pass membrane protein</topology>
    </subcellularLocation>
</comment>
<protein>
    <recommendedName>
        <fullName evidence="7">MHC class I-like antigen recognition-like domain-containing protein</fullName>
    </recommendedName>
</protein>
<evidence type="ECO:0000256" key="1">
    <source>
        <dbReference type="ARBA" id="ARBA00004167"/>
    </source>
</evidence>
<evidence type="ECO:0000256" key="6">
    <source>
        <dbReference type="SAM" id="MobiDB-lite"/>
    </source>
</evidence>
<reference evidence="8" key="1">
    <citation type="submission" date="2019-08" db="EMBL/GenBank/DDBJ databases">
        <title>Phocoena sinus (Vaquita) genome, mPhoSin1, primary haplotype.</title>
        <authorList>
            <person name="Morin P."/>
            <person name="Mountcastle J."/>
            <person name="Fungtammasan C."/>
            <person name="Rhie A."/>
            <person name="Rojas-Bracho L."/>
            <person name="Smith C.R."/>
            <person name="Taylor B.L."/>
            <person name="Gulland F.M.D."/>
            <person name="Musser W."/>
            <person name="Houck M."/>
            <person name="Haase B."/>
            <person name="Paez S."/>
            <person name="Howe K."/>
            <person name="Torrance J."/>
            <person name="Formenti G."/>
            <person name="Phillippy A."/>
            <person name="Ryder O."/>
            <person name="Jarvis E.D."/>
            <person name="Fedrigo O."/>
        </authorList>
    </citation>
    <scope>NUCLEOTIDE SEQUENCE [LARGE SCALE GENOMIC DNA]</scope>
</reference>
<evidence type="ECO:0000256" key="5">
    <source>
        <dbReference type="ARBA" id="ARBA00023180"/>
    </source>
</evidence>
<dbReference type="InterPro" id="IPR050208">
    <property type="entry name" value="MHC_class-I_related"/>
</dbReference>
<dbReference type="Gene3D" id="3.30.500.10">
    <property type="entry name" value="MHC class I-like antigen recognition-like"/>
    <property type="match status" value="1"/>
</dbReference>
<evidence type="ECO:0000256" key="2">
    <source>
        <dbReference type="ARBA" id="ARBA00022451"/>
    </source>
</evidence>
<dbReference type="GO" id="GO:0042605">
    <property type="term" value="F:peptide antigen binding"/>
    <property type="evidence" value="ECO:0007669"/>
    <property type="project" value="TreeGrafter"/>
</dbReference>
<dbReference type="SUPFAM" id="SSF54452">
    <property type="entry name" value="MHC antigen-recognition domain"/>
    <property type="match status" value="1"/>
</dbReference>
<keyword evidence="2" id="KW-0490">MHC I</keyword>
<dbReference type="GO" id="GO:0030670">
    <property type="term" value="C:phagocytic vesicle membrane"/>
    <property type="evidence" value="ECO:0007669"/>
    <property type="project" value="UniProtKB-ARBA"/>
</dbReference>
<dbReference type="Ensembl" id="ENSPSNT00000025819.1">
    <property type="protein sequence ID" value="ENSPSNP00000022955.1"/>
    <property type="gene ID" value="ENSPSNG00000016817.1"/>
</dbReference>
<dbReference type="Proteomes" id="UP000694554">
    <property type="component" value="Chromosome 11"/>
</dbReference>
<dbReference type="InterPro" id="IPR011162">
    <property type="entry name" value="MHC_I/II-like_Ag-recog"/>
</dbReference>
<reference evidence="8" key="3">
    <citation type="submission" date="2025-09" db="UniProtKB">
        <authorList>
            <consortium name="Ensembl"/>
        </authorList>
    </citation>
    <scope>IDENTIFICATION</scope>
</reference>
<evidence type="ECO:0000313" key="8">
    <source>
        <dbReference type="Ensembl" id="ENSPSNP00000022955.1"/>
    </source>
</evidence>
<keyword evidence="9" id="KW-1185">Reference proteome</keyword>
<name>A0A8C9CIV3_PHOSS</name>